<dbReference type="OrthoDB" id="10336518at2759"/>
<feature type="region of interest" description="Disordered" evidence="1">
    <location>
        <begin position="1"/>
        <end position="73"/>
    </location>
</feature>
<feature type="compositionally biased region" description="Polar residues" evidence="1">
    <location>
        <begin position="345"/>
        <end position="354"/>
    </location>
</feature>
<comment type="caution">
    <text evidence="2">The sequence shown here is derived from an EMBL/GenBank/DDBJ whole genome shotgun (WGS) entry which is preliminary data.</text>
</comment>
<feature type="compositionally biased region" description="Basic and acidic residues" evidence="1">
    <location>
        <begin position="360"/>
        <end position="369"/>
    </location>
</feature>
<gene>
    <name evidence="2" type="ORF">PGT21_018648</name>
</gene>
<name>A0A5B0LUU1_PUCGR</name>
<keyword evidence="3" id="KW-1185">Reference proteome</keyword>
<reference evidence="2 3" key="1">
    <citation type="submission" date="2019-05" db="EMBL/GenBank/DDBJ databases">
        <title>Emergence of the Ug99 lineage of the wheat stem rust pathogen through somatic hybridization.</title>
        <authorList>
            <person name="Li F."/>
            <person name="Upadhyaya N.M."/>
            <person name="Sperschneider J."/>
            <person name="Matny O."/>
            <person name="Nguyen-Phuc H."/>
            <person name="Mago R."/>
            <person name="Raley C."/>
            <person name="Miller M.E."/>
            <person name="Silverstein K.A.T."/>
            <person name="Henningsen E."/>
            <person name="Hirsch C.D."/>
            <person name="Visser B."/>
            <person name="Pretorius Z.A."/>
            <person name="Steffenson B.J."/>
            <person name="Schwessinger B."/>
            <person name="Dodds P.N."/>
            <person name="Figueroa M."/>
        </authorList>
    </citation>
    <scope>NUCLEOTIDE SEQUENCE [LARGE SCALE GENOMIC DNA]</scope>
    <source>
        <strain evidence="2">21-0</strain>
    </source>
</reference>
<evidence type="ECO:0000256" key="1">
    <source>
        <dbReference type="SAM" id="MobiDB-lite"/>
    </source>
</evidence>
<feature type="compositionally biased region" description="Polar residues" evidence="1">
    <location>
        <begin position="372"/>
        <end position="382"/>
    </location>
</feature>
<evidence type="ECO:0000313" key="3">
    <source>
        <dbReference type="Proteomes" id="UP000324748"/>
    </source>
</evidence>
<dbReference type="AlphaFoldDB" id="A0A5B0LUU1"/>
<dbReference type="EMBL" id="VSWC01000184">
    <property type="protein sequence ID" value="KAA1067849.1"/>
    <property type="molecule type" value="Genomic_DNA"/>
</dbReference>
<organism evidence="2 3">
    <name type="scientific">Puccinia graminis f. sp. tritici</name>
    <dbReference type="NCBI Taxonomy" id="56615"/>
    <lineage>
        <taxon>Eukaryota</taxon>
        <taxon>Fungi</taxon>
        <taxon>Dikarya</taxon>
        <taxon>Basidiomycota</taxon>
        <taxon>Pucciniomycotina</taxon>
        <taxon>Pucciniomycetes</taxon>
        <taxon>Pucciniales</taxon>
        <taxon>Pucciniaceae</taxon>
        <taxon>Puccinia</taxon>
    </lineage>
</organism>
<evidence type="ECO:0000313" key="2">
    <source>
        <dbReference type="EMBL" id="KAA1067849.1"/>
    </source>
</evidence>
<dbReference type="Proteomes" id="UP000324748">
    <property type="component" value="Unassembled WGS sequence"/>
</dbReference>
<feature type="region of interest" description="Disordered" evidence="1">
    <location>
        <begin position="340"/>
        <end position="395"/>
    </location>
</feature>
<sequence length="490" mass="55986">MDTTQKVTRSKSGSHKDFEAPPTQITSLDAPAHSGQDRPEGNNLVAKELSSRKDKNPATEPLSNTHESKGEESLDLITQVPLLSTDILKDVVNTTSIPPEPSIVDQQSHIWGKIQEAQKASNVILTRIILAAYNKLDQPEKPTSPKIMCSLSAMPVLPHMQTKISVENSETVTELEENLVYAVGSVTSHQDIGFTPYFDKNIKKLQTPLPLTIFDREWQKKAIAAHLMLKPSESSEDKAYCVLAYHGEWTQSHSLWTNNHHAFYITLRDVYNKGIFAEKLRIHKENCDTISDVYRFMTAFRYDMQTVRSLGEASWKDNNYAPGFSHASFDPDAGLKRPDFHKSLSYPSNLNQEGGQHHGNHQERRREKCWNSGFSKSHSNPGNRPYGFGGRNHQQPFNNHNEYNSYTAKHYPYQQTGLKAWHIYHNEQFPTTNELRINLLLKASSRQDALETTIIKKRPMMFWHMTYLWKTLRSGDDFDKAILDLFIVAF</sequence>
<protein>
    <submittedName>
        <fullName evidence="2">Uncharacterized protein</fullName>
    </submittedName>
</protein>
<proteinExistence type="predicted"/>
<accession>A0A5B0LUU1</accession>